<keyword evidence="1" id="KW-1133">Transmembrane helix</keyword>
<keyword evidence="1" id="KW-0812">Transmembrane</keyword>
<protein>
    <submittedName>
        <fullName evidence="2">Uncharacterized protein</fullName>
    </submittedName>
</protein>
<evidence type="ECO:0000313" key="3">
    <source>
        <dbReference type="Proteomes" id="UP000198287"/>
    </source>
</evidence>
<gene>
    <name evidence="2" type="ORF">Fcan01_20904</name>
</gene>
<reference evidence="2 3" key="1">
    <citation type="submission" date="2015-12" db="EMBL/GenBank/DDBJ databases">
        <title>The genome of Folsomia candida.</title>
        <authorList>
            <person name="Faddeeva A."/>
            <person name="Derks M.F."/>
            <person name="Anvar Y."/>
            <person name="Smit S."/>
            <person name="Van Straalen N."/>
            <person name="Roelofs D."/>
        </authorList>
    </citation>
    <scope>NUCLEOTIDE SEQUENCE [LARGE SCALE GENOMIC DNA]</scope>
    <source>
        <strain evidence="2 3">VU population</strain>
        <tissue evidence="2">Whole body</tissue>
    </source>
</reference>
<keyword evidence="1" id="KW-0472">Membrane</keyword>
<keyword evidence="3" id="KW-1185">Reference proteome</keyword>
<evidence type="ECO:0000313" key="2">
    <source>
        <dbReference type="EMBL" id="OXA44740.1"/>
    </source>
</evidence>
<comment type="caution">
    <text evidence="2">The sequence shown here is derived from an EMBL/GenBank/DDBJ whole genome shotgun (WGS) entry which is preliminary data.</text>
</comment>
<proteinExistence type="predicted"/>
<dbReference type="Proteomes" id="UP000198287">
    <property type="component" value="Unassembled WGS sequence"/>
</dbReference>
<organism evidence="2 3">
    <name type="scientific">Folsomia candida</name>
    <name type="common">Springtail</name>
    <dbReference type="NCBI Taxonomy" id="158441"/>
    <lineage>
        <taxon>Eukaryota</taxon>
        <taxon>Metazoa</taxon>
        <taxon>Ecdysozoa</taxon>
        <taxon>Arthropoda</taxon>
        <taxon>Hexapoda</taxon>
        <taxon>Collembola</taxon>
        <taxon>Entomobryomorpha</taxon>
        <taxon>Isotomoidea</taxon>
        <taxon>Isotomidae</taxon>
        <taxon>Proisotominae</taxon>
        <taxon>Folsomia</taxon>
    </lineage>
</organism>
<dbReference type="EMBL" id="LNIX01000019">
    <property type="protein sequence ID" value="OXA44740.1"/>
    <property type="molecule type" value="Genomic_DNA"/>
</dbReference>
<evidence type="ECO:0000256" key="1">
    <source>
        <dbReference type="SAM" id="Phobius"/>
    </source>
</evidence>
<feature type="transmembrane region" description="Helical" evidence="1">
    <location>
        <begin position="58"/>
        <end position="77"/>
    </location>
</feature>
<dbReference type="AlphaFoldDB" id="A0A226DHY3"/>
<name>A0A226DHY3_FOLCA</name>
<sequence length="213" mass="24595">MASTVVMVHPSIVIDLWINQISRQRKLDTFFFSRAILEQYRVAQVMKNLLNFVKRNPITGLVLSFVIDAEIASFYAITMCRGKLPLPVLLLFAMALLDYSATIFVFLRALGQKLRNLIKSASAPQDSWEPVPYSRILGSYEIYEEARKNPILAEETSNVDIDSNATSINRSLSRFEEERQAIIQQFIQFRRRLSSREQDYCPENVLIWKFSSC</sequence>
<feature type="transmembrane region" description="Helical" evidence="1">
    <location>
        <begin position="89"/>
        <end position="110"/>
    </location>
</feature>
<accession>A0A226DHY3</accession>